<feature type="transmembrane region" description="Helical" evidence="3">
    <location>
        <begin position="88"/>
        <end position="116"/>
    </location>
</feature>
<dbReference type="GO" id="GO:0015125">
    <property type="term" value="F:bile acid transmembrane transporter activity"/>
    <property type="evidence" value="ECO:0007669"/>
    <property type="project" value="TreeGrafter"/>
</dbReference>
<dbReference type="OrthoDB" id="5062115at2759"/>
<evidence type="ECO:0000256" key="2">
    <source>
        <dbReference type="ARBA" id="ARBA00023157"/>
    </source>
</evidence>
<sequence>MLTFEPFNLVYFSILLGVYSNITDVCQPDISNLDDSNDQCVIKMDKENRNVLSILFIGQILLGIGGVPIQPFGISYIDDYASKRNSPLYIGILFAVTIMGPGVAFILGSAMLRYYVDIDKIPANEIVLTPSDPRWIGAWWMGYIVAASVVAIASVPYFFFPREMPQE</sequence>
<evidence type="ECO:0000313" key="5">
    <source>
        <dbReference type="Proteomes" id="UP000228934"/>
    </source>
</evidence>
<reference evidence="5" key="1">
    <citation type="journal article" date="2017" name="Nat. Commun.">
        <title>The North American bullfrog draft genome provides insight into hormonal regulation of long noncoding RNA.</title>
        <authorList>
            <person name="Hammond S.A."/>
            <person name="Warren R.L."/>
            <person name="Vandervalk B.P."/>
            <person name="Kucuk E."/>
            <person name="Khan H."/>
            <person name="Gibb E.A."/>
            <person name="Pandoh P."/>
            <person name="Kirk H."/>
            <person name="Zhao Y."/>
            <person name="Jones M."/>
            <person name="Mungall A.J."/>
            <person name="Coope R."/>
            <person name="Pleasance S."/>
            <person name="Moore R.A."/>
            <person name="Holt R.A."/>
            <person name="Round J.M."/>
            <person name="Ohora S."/>
            <person name="Walle B.V."/>
            <person name="Veldhoen N."/>
            <person name="Helbing C.C."/>
            <person name="Birol I."/>
        </authorList>
    </citation>
    <scope>NUCLEOTIDE SEQUENCE [LARGE SCALE GENOMIC DNA]</scope>
</reference>
<dbReference type="PANTHER" id="PTHR11388:SF87">
    <property type="entry name" value="SOLUTE CARRIER ORGANIC ANION TRANSPORTER FAMILY MEMBER 2B1"/>
    <property type="match status" value="1"/>
</dbReference>
<keyword evidence="3" id="KW-0472">Membrane</keyword>
<dbReference type="GO" id="GO:0016323">
    <property type="term" value="C:basolateral plasma membrane"/>
    <property type="evidence" value="ECO:0007669"/>
    <property type="project" value="TreeGrafter"/>
</dbReference>
<dbReference type="EMBL" id="KV944212">
    <property type="protein sequence ID" value="PIO25847.1"/>
    <property type="molecule type" value="Genomic_DNA"/>
</dbReference>
<name>A0A2G9RDA0_AQUCT</name>
<feature type="transmembrane region" description="Helical" evidence="3">
    <location>
        <begin position="136"/>
        <end position="160"/>
    </location>
</feature>
<accession>A0A2G9RDA0</accession>
<protein>
    <recommendedName>
        <fullName evidence="6">Solute carrier organic anion transporter family member</fullName>
    </recommendedName>
</protein>
<dbReference type="SUPFAM" id="SSF103473">
    <property type="entry name" value="MFS general substrate transporter"/>
    <property type="match status" value="1"/>
</dbReference>
<keyword evidence="3" id="KW-0812">Transmembrane</keyword>
<dbReference type="InterPro" id="IPR004156">
    <property type="entry name" value="OATP"/>
</dbReference>
<dbReference type="Proteomes" id="UP000228934">
    <property type="component" value="Unassembled WGS sequence"/>
</dbReference>
<keyword evidence="2" id="KW-1015">Disulfide bond</keyword>
<dbReference type="Pfam" id="PF03137">
    <property type="entry name" value="OATP"/>
    <property type="match status" value="1"/>
</dbReference>
<dbReference type="PANTHER" id="PTHR11388">
    <property type="entry name" value="ORGANIC ANION TRANSPORTER"/>
    <property type="match status" value="1"/>
</dbReference>
<feature type="transmembrane region" description="Helical" evidence="3">
    <location>
        <begin position="51"/>
        <end position="76"/>
    </location>
</feature>
<feature type="non-terminal residue" evidence="4">
    <location>
        <position position="167"/>
    </location>
</feature>
<comment type="subcellular location">
    <subcellularLocation>
        <location evidence="1">Membrane</location>
        <topology evidence="1">Multi-pass membrane protein</topology>
    </subcellularLocation>
</comment>
<dbReference type="GO" id="GO:0043252">
    <property type="term" value="P:sodium-independent organic anion transport"/>
    <property type="evidence" value="ECO:0007669"/>
    <property type="project" value="TreeGrafter"/>
</dbReference>
<dbReference type="GO" id="GO:0015347">
    <property type="term" value="F:sodium-independent organic anion transmembrane transporter activity"/>
    <property type="evidence" value="ECO:0007669"/>
    <property type="project" value="TreeGrafter"/>
</dbReference>
<dbReference type="AlphaFoldDB" id="A0A2G9RDA0"/>
<gene>
    <name evidence="4" type="ORF">AB205_0054210</name>
</gene>
<dbReference type="Gene3D" id="1.20.1250.20">
    <property type="entry name" value="MFS general substrate transporter like domains"/>
    <property type="match status" value="1"/>
</dbReference>
<dbReference type="GO" id="GO:0016324">
    <property type="term" value="C:apical plasma membrane"/>
    <property type="evidence" value="ECO:0007669"/>
    <property type="project" value="TreeGrafter"/>
</dbReference>
<evidence type="ECO:0008006" key="6">
    <source>
        <dbReference type="Google" id="ProtNLM"/>
    </source>
</evidence>
<evidence type="ECO:0000256" key="3">
    <source>
        <dbReference type="SAM" id="Phobius"/>
    </source>
</evidence>
<organism evidence="4 5">
    <name type="scientific">Aquarana catesbeiana</name>
    <name type="common">American bullfrog</name>
    <name type="synonym">Rana catesbeiana</name>
    <dbReference type="NCBI Taxonomy" id="8400"/>
    <lineage>
        <taxon>Eukaryota</taxon>
        <taxon>Metazoa</taxon>
        <taxon>Chordata</taxon>
        <taxon>Craniata</taxon>
        <taxon>Vertebrata</taxon>
        <taxon>Euteleostomi</taxon>
        <taxon>Amphibia</taxon>
        <taxon>Batrachia</taxon>
        <taxon>Anura</taxon>
        <taxon>Neobatrachia</taxon>
        <taxon>Ranoidea</taxon>
        <taxon>Ranidae</taxon>
        <taxon>Aquarana</taxon>
    </lineage>
</organism>
<keyword evidence="5" id="KW-1185">Reference proteome</keyword>
<evidence type="ECO:0000313" key="4">
    <source>
        <dbReference type="EMBL" id="PIO25847.1"/>
    </source>
</evidence>
<keyword evidence="3" id="KW-1133">Transmembrane helix</keyword>
<dbReference type="InterPro" id="IPR036259">
    <property type="entry name" value="MFS_trans_sf"/>
</dbReference>
<evidence type="ECO:0000256" key="1">
    <source>
        <dbReference type="ARBA" id="ARBA00004141"/>
    </source>
</evidence>
<proteinExistence type="predicted"/>